<dbReference type="Gene3D" id="3.40.50.620">
    <property type="entry name" value="HUPs"/>
    <property type="match status" value="1"/>
</dbReference>
<evidence type="ECO:0000313" key="12">
    <source>
        <dbReference type="Proteomes" id="UP000030889"/>
    </source>
</evidence>
<keyword evidence="4 8" id="KW-0812">Transmembrane</keyword>
<proteinExistence type="predicted"/>
<name>A0ABR4YH31_9BACT</name>
<feature type="transmembrane region" description="Helical" evidence="8">
    <location>
        <begin position="228"/>
        <end position="254"/>
    </location>
</feature>
<evidence type="ECO:0000259" key="9">
    <source>
        <dbReference type="Pfam" id="PF00582"/>
    </source>
</evidence>
<feature type="domain" description="UspA" evidence="9">
    <location>
        <begin position="421"/>
        <end position="549"/>
    </location>
</feature>
<gene>
    <name evidence="11" type="ORF">LG35_09480</name>
</gene>
<feature type="transmembrane region" description="Helical" evidence="8">
    <location>
        <begin position="17"/>
        <end position="35"/>
    </location>
</feature>
<evidence type="ECO:0000256" key="8">
    <source>
        <dbReference type="SAM" id="Phobius"/>
    </source>
</evidence>
<dbReference type="EMBL" id="JRGF01000017">
    <property type="protein sequence ID" value="KHE41054.1"/>
    <property type="molecule type" value="Genomic_DNA"/>
</dbReference>
<evidence type="ECO:0000256" key="6">
    <source>
        <dbReference type="ARBA" id="ARBA00023065"/>
    </source>
</evidence>
<keyword evidence="6" id="KW-0406">Ion transport</keyword>
<feature type="transmembrane region" description="Helical" evidence="8">
    <location>
        <begin position="157"/>
        <end position="181"/>
    </location>
</feature>
<feature type="transmembrane region" description="Helical" evidence="8">
    <location>
        <begin position="306"/>
        <end position="325"/>
    </location>
</feature>
<feature type="transmembrane region" description="Helical" evidence="8">
    <location>
        <begin position="42"/>
        <end position="60"/>
    </location>
</feature>
<keyword evidence="3" id="KW-0050">Antiport</keyword>
<sequence length="715" mass="78792">MLPLNILDITLPLTDPILKFFVILTIILLAPLLLNKISIPPILGLIIAGAVIGPYGINLMERDSSIILSGTAGLLYIMFLAGLEIDLGDFRRNSSKSLLFGMYTFLIPMVLGIVAGLYGLNFSTESSVLLASMFASHTLIAYPIISKYGITKNRAVTVAVGGTIITDTLSLLVLAIIVGMATGEVDPHFWAQLGVSILLFGCIVIFLFPVITRWFFKRVKESVSQYIFVLALVFLGAVLAELAGIEGIIGAFLTGLSLNKLIPSTSSLMNRIEFVGNAIFIPFFLISVGMLVDYRAFFRDFETIKVAAVMTGVAILAKYLAALFTQKSFKYSADERRVIFGLSNAQAAATLAAVTVGYNVIIGETAAGEPIRLLNDSVLNGTIVMILVTCTIASFAAQRGARNISLSESISDNKKEGRFRENILIPLKDSENTDELINLSVLIKRKDNRTGVYALNVINNQESDPSADGKSHKILEKAQQTAASADIQLNTLLRYDVNVPNAIMSVIKENKVTDLVLGLHEKKEFSESFLGHTTERILGSSNVTTYIYRPVQPVATVKRNLVVIPENAEEELGFPLWVIKMWNLAQNTGSKLLFYGTKKTLDILRDVHKDNPIEAEFRLFDDWDDFLIITRDMQPDDGLIIVMSHKGLPSFQTGMKKIPNYMAKYFSDYNFILIYPIHTIAEESENRDLLNASLLPNFNKFEGIGKSISKALKAK</sequence>
<protein>
    <submittedName>
        <fullName evidence="11">Sodium:proton antiporter</fullName>
    </submittedName>
</protein>
<dbReference type="InterPro" id="IPR038770">
    <property type="entry name" value="Na+/solute_symporter_sf"/>
</dbReference>
<evidence type="ECO:0000256" key="4">
    <source>
        <dbReference type="ARBA" id="ARBA00022692"/>
    </source>
</evidence>
<evidence type="ECO:0000256" key="3">
    <source>
        <dbReference type="ARBA" id="ARBA00022449"/>
    </source>
</evidence>
<dbReference type="SUPFAM" id="SSF52402">
    <property type="entry name" value="Adenine nucleotide alpha hydrolases-like"/>
    <property type="match status" value="1"/>
</dbReference>
<keyword evidence="7 8" id="KW-0472">Membrane</keyword>
<dbReference type="InterPro" id="IPR006016">
    <property type="entry name" value="UspA"/>
</dbReference>
<feature type="transmembrane region" description="Helical" evidence="8">
    <location>
        <begin position="274"/>
        <end position="294"/>
    </location>
</feature>
<feature type="transmembrane region" description="Helical" evidence="8">
    <location>
        <begin position="345"/>
        <end position="366"/>
    </location>
</feature>
<dbReference type="Proteomes" id="UP000030889">
    <property type="component" value="Unassembled WGS sequence"/>
</dbReference>
<keyword evidence="12" id="KW-1185">Reference proteome</keyword>
<dbReference type="CDD" id="cd00293">
    <property type="entry name" value="USP-like"/>
    <property type="match status" value="1"/>
</dbReference>
<evidence type="ECO:0000256" key="5">
    <source>
        <dbReference type="ARBA" id="ARBA00022989"/>
    </source>
</evidence>
<evidence type="ECO:0000256" key="7">
    <source>
        <dbReference type="ARBA" id="ARBA00023136"/>
    </source>
</evidence>
<dbReference type="Pfam" id="PF00582">
    <property type="entry name" value="Usp"/>
    <property type="match status" value="1"/>
</dbReference>
<dbReference type="InterPro" id="IPR006153">
    <property type="entry name" value="Cation/H_exchanger_TM"/>
</dbReference>
<dbReference type="Gene3D" id="1.20.1530.20">
    <property type="match status" value="1"/>
</dbReference>
<feature type="transmembrane region" description="Helical" evidence="8">
    <location>
        <begin position="193"/>
        <end position="216"/>
    </location>
</feature>
<dbReference type="Pfam" id="PF00999">
    <property type="entry name" value="Na_H_Exchanger"/>
    <property type="match status" value="1"/>
</dbReference>
<dbReference type="PANTHER" id="PTHR43562">
    <property type="entry name" value="NAPA-TYPE SODIUM/HYDROGEN ANTIPORTER"/>
    <property type="match status" value="1"/>
</dbReference>
<dbReference type="InterPro" id="IPR014729">
    <property type="entry name" value="Rossmann-like_a/b/a_fold"/>
</dbReference>
<evidence type="ECO:0000259" key="10">
    <source>
        <dbReference type="Pfam" id="PF00999"/>
    </source>
</evidence>
<feature type="transmembrane region" description="Helical" evidence="8">
    <location>
        <begin position="97"/>
        <end position="120"/>
    </location>
</feature>
<feature type="transmembrane region" description="Helical" evidence="8">
    <location>
        <begin position="66"/>
        <end position="85"/>
    </location>
</feature>
<feature type="domain" description="Cation/H+ exchanger transmembrane" evidence="10">
    <location>
        <begin position="25"/>
        <end position="395"/>
    </location>
</feature>
<keyword evidence="2" id="KW-0813">Transport</keyword>
<keyword evidence="5 8" id="KW-1133">Transmembrane helix</keyword>
<evidence type="ECO:0000256" key="2">
    <source>
        <dbReference type="ARBA" id="ARBA00022448"/>
    </source>
</evidence>
<comment type="caution">
    <text evidence="11">The sequence shown here is derived from an EMBL/GenBank/DDBJ whole genome shotgun (WGS) entry which is preliminary data.</text>
</comment>
<organism evidence="11 12">
    <name type="scientific">Alistipes inops</name>
    <dbReference type="NCBI Taxonomy" id="1501391"/>
    <lineage>
        <taxon>Bacteria</taxon>
        <taxon>Pseudomonadati</taxon>
        <taxon>Bacteroidota</taxon>
        <taxon>Bacteroidia</taxon>
        <taxon>Bacteroidales</taxon>
        <taxon>Rikenellaceae</taxon>
        <taxon>Alistipes</taxon>
    </lineage>
</organism>
<reference evidence="11 12" key="1">
    <citation type="submission" date="2014-09" db="EMBL/GenBank/DDBJ databases">
        <title>Alistipes sp. 627, sp. nov., a novel member of the family Rikenellaceae isolated from human faeces.</title>
        <authorList>
            <person name="Shkoporov A.N."/>
            <person name="Chaplin A.V."/>
            <person name="Motuzova O.V."/>
            <person name="Kafarskaia L.I."/>
            <person name="Khokhlova E.V."/>
            <person name="Efimov B.A."/>
        </authorList>
    </citation>
    <scope>NUCLEOTIDE SEQUENCE [LARGE SCALE GENOMIC DNA]</scope>
    <source>
        <strain evidence="11 12">627</strain>
    </source>
</reference>
<evidence type="ECO:0000313" key="11">
    <source>
        <dbReference type="EMBL" id="KHE41054.1"/>
    </source>
</evidence>
<dbReference type="PANTHER" id="PTHR43562:SF4">
    <property type="entry name" value="NA(+)_H(+) ANTIPORTER NHAS5"/>
    <property type="match status" value="1"/>
</dbReference>
<accession>A0ABR4YH31</accession>
<evidence type="ECO:0000256" key="1">
    <source>
        <dbReference type="ARBA" id="ARBA00004141"/>
    </source>
</evidence>
<dbReference type="RefSeq" id="WP_035474263.1">
    <property type="nucleotide sequence ID" value="NZ_JRGF01000017.1"/>
</dbReference>
<feature type="transmembrane region" description="Helical" evidence="8">
    <location>
        <begin position="378"/>
        <end position="397"/>
    </location>
</feature>
<comment type="subcellular location">
    <subcellularLocation>
        <location evidence="1">Membrane</location>
        <topology evidence="1">Multi-pass membrane protein</topology>
    </subcellularLocation>
</comment>